<dbReference type="GO" id="GO:0003677">
    <property type="term" value="F:DNA binding"/>
    <property type="evidence" value="ECO:0007669"/>
    <property type="project" value="InterPro"/>
</dbReference>
<dbReference type="Pfam" id="PF13808">
    <property type="entry name" value="DDE_Tnp_1_assoc"/>
    <property type="match status" value="1"/>
</dbReference>
<sequence length="367" mass="42303">MCFIDHFSMLDDPRKDINIRYDFLDIVFLTVCAVVSGAEGWKDIKQFGDEKIEWLRQYRPYQHGIPVDDTIARLIRAIEPEKMNQAFINWVNEVRQEQGHEQIAIDGKTLRHSYQGDHGSALHSITAWSKQQGLILAQMKSLGKKNENASVLVLLDTLNINGALISVDAMNTQKKIADKIISRGADYVLCVKNNHRELRNEIAAYFTKVSRDNPEYLAQVEETDAGHGRTEVRRYRQLRVNEWITESTHWRGMQTIIEVEHERHTSKAEQPSHEKQYYISSLPPDVGRIAGAIRSHWEVETKAHWVLDVTFKEDDSRIRAGEGAENVAVMRRFALNLARLHPLKDSMRSKLKQAGWSDKFRSEIIFG</sequence>
<reference evidence="4" key="1">
    <citation type="submission" date="2018-10" db="EMBL/GenBank/DDBJ databases">
        <authorList>
            <consortium name="PulseNet: The National Subtyping Network for Foodborne Disease Surveillance"/>
            <person name="Tarr C.L."/>
            <person name="Trees E."/>
            <person name="Katz L.S."/>
            <person name="Carleton-Romer H.A."/>
            <person name="Stroika S."/>
            <person name="Kucerova Z."/>
            <person name="Roache K.F."/>
            <person name="Sabol A.L."/>
            <person name="Besser J."/>
            <person name="Gerner-Smidt P."/>
        </authorList>
    </citation>
    <scope>NUCLEOTIDE SEQUENCE [LARGE SCALE GENOMIC DNA]</scope>
    <source>
        <strain evidence="4">PNUSAS052121</strain>
    </source>
</reference>
<name>A0A403T8D8_SALER</name>
<dbReference type="GO" id="GO:0006313">
    <property type="term" value="P:DNA transposition"/>
    <property type="evidence" value="ECO:0007669"/>
    <property type="project" value="InterPro"/>
</dbReference>
<feature type="domain" description="H repeat-associated protein N-terminal" evidence="3">
    <location>
        <begin position="4"/>
        <end position="91"/>
    </location>
</feature>
<dbReference type="PANTHER" id="PTHR30298:SF0">
    <property type="entry name" value="PROTEIN YBFL-RELATED"/>
    <property type="match status" value="1"/>
</dbReference>
<proteinExistence type="inferred from homology"/>
<dbReference type="AlphaFoldDB" id="A0A403T8D8"/>
<dbReference type="EMBL" id="RWAH01000064">
    <property type="protein sequence ID" value="MMS80047.1"/>
    <property type="molecule type" value="Genomic_DNA"/>
</dbReference>
<dbReference type="GO" id="GO:0004803">
    <property type="term" value="F:transposase activity"/>
    <property type="evidence" value="ECO:0007669"/>
    <property type="project" value="InterPro"/>
</dbReference>
<dbReference type="PANTHER" id="PTHR30298">
    <property type="entry name" value="H REPEAT-ASSOCIATED PREDICTED TRANSPOSASE"/>
    <property type="match status" value="1"/>
</dbReference>
<protein>
    <submittedName>
        <fullName evidence="4">ISAs1 family transposase</fullName>
    </submittedName>
</protein>
<dbReference type="NCBIfam" id="NF033564">
    <property type="entry name" value="transpos_ISAs1"/>
    <property type="match status" value="1"/>
</dbReference>
<feature type="domain" description="Transposase IS4-like" evidence="2">
    <location>
        <begin position="98"/>
        <end position="337"/>
    </location>
</feature>
<evidence type="ECO:0000259" key="2">
    <source>
        <dbReference type="Pfam" id="PF01609"/>
    </source>
</evidence>
<comment type="caution">
    <text evidence="4">The sequence shown here is derived from an EMBL/GenBank/DDBJ whole genome shotgun (WGS) entry which is preliminary data.</text>
</comment>
<dbReference type="Pfam" id="PF01609">
    <property type="entry name" value="DDE_Tnp_1"/>
    <property type="match status" value="1"/>
</dbReference>
<organism evidence="4">
    <name type="scientific">Salmonella enterica</name>
    <name type="common">Salmonella choleraesuis</name>
    <dbReference type="NCBI Taxonomy" id="28901"/>
    <lineage>
        <taxon>Bacteria</taxon>
        <taxon>Pseudomonadati</taxon>
        <taxon>Pseudomonadota</taxon>
        <taxon>Gammaproteobacteria</taxon>
        <taxon>Enterobacterales</taxon>
        <taxon>Enterobacteriaceae</taxon>
        <taxon>Salmonella</taxon>
    </lineage>
</organism>
<dbReference type="InterPro" id="IPR047647">
    <property type="entry name" value="ISAs1_transpos"/>
</dbReference>
<accession>A0A403T8D8</accession>
<dbReference type="Proteomes" id="UP000839526">
    <property type="component" value="Unassembled WGS sequence"/>
</dbReference>
<comment type="similarity">
    <text evidence="1">Belongs to the transposase 11 family.</text>
</comment>
<dbReference type="InterPro" id="IPR002559">
    <property type="entry name" value="Transposase_11"/>
</dbReference>
<evidence type="ECO:0000256" key="1">
    <source>
        <dbReference type="ARBA" id="ARBA00010075"/>
    </source>
</evidence>
<evidence type="ECO:0000313" key="4">
    <source>
        <dbReference type="EMBL" id="MMS80047.1"/>
    </source>
</evidence>
<dbReference type="InterPro" id="IPR032806">
    <property type="entry name" value="YbfD_N"/>
</dbReference>
<evidence type="ECO:0000259" key="3">
    <source>
        <dbReference type="Pfam" id="PF13808"/>
    </source>
</evidence>
<dbReference type="InterPro" id="IPR051698">
    <property type="entry name" value="Transposase_11-like"/>
</dbReference>
<gene>
    <name evidence="4" type="ORF">D9O31_27140</name>
</gene>